<keyword evidence="3" id="KW-1185">Reference proteome</keyword>
<accession>A0AAV4QB69</accession>
<feature type="region of interest" description="Disordered" evidence="1">
    <location>
        <begin position="72"/>
        <end position="94"/>
    </location>
</feature>
<organism evidence="2 3">
    <name type="scientific">Caerostris extrusa</name>
    <name type="common">Bark spider</name>
    <name type="synonym">Caerostris bankana</name>
    <dbReference type="NCBI Taxonomy" id="172846"/>
    <lineage>
        <taxon>Eukaryota</taxon>
        <taxon>Metazoa</taxon>
        <taxon>Ecdysozoa</taxon>
        <taxon>Arthropoda</taxon>
        <taxon>Chelicerata</taxon>
        <taxon>Arachnida</taxon>
        <taxon>Araneae</taxon>
        <taxon>Araneomorphae</taxon>
        <taxon>Entelegynae</taxon>
        <taxon>Araneoidea</taxon>
        <taxon>Araneidae</taxon>
        <taxon>Caerostris</taxon>
    </lineage>
</organism>
<gene>
    <name evidence="2" type="primary">AVEN_84583_1</name>
    <name evidence="2" type="ORF">CEXT_536621</name>
</gene>
<dbReference type="AlphaFoldDB" id="A0AAV4QB69"/>
<proteinExistence type="predicted"/>
<dbReference type="Proteomes" id="UP001054945">
    <property type="component" value="Unassembled WGS sequence"/>
</dbReference>
<evidence type="ECO:0000313" key="2">
    <source>
        <dbReference type="EMBL" id="GIY05559.1"/>
    </source>
</evidence>
<evidence type="ECO:0000313" key="3">
    <source>
        <dbReference type="Proteomes" id="UP001054945"/>
    </source>
</evidence>
<feature type="compositionally biased region" description="Basic and acidic residues" evidence="1">
    <location>
        <begin position="1"/>
        <end position="12"/>
    </location>
</feature>
<dbReference type="EMBL" id="BPLR01005856">
    <property type="protein sequence ID" value="GIY05559.1"/>
    <property type="molecule type" value="Genomic_DNA"/>
</dbReference>
<sequence length="117" mass="12914">MVSKDKSTDGPRRCCVISRNRSPPGPTGNIFSAQLEIPMDSRSLPEGILRLACEASISNFVTSISKELLISREHSDQPQHHIDPQEEETTSGQSSVTMLGFLLVLSMLMWKEIAVSE</sequence>
<evidence type="ECO:0000256" key="1">
    <source>
        <dbReference type="SAM" id="MobiDB-lite"/>
    </source>
</evidence>
<feature type="compositionally biased region" description="Basic and acidic residues" evidence="1">
    <location>
        <begin position="72"/>
        <end position="84"/>
    </location>
</feature>
<comment type="caution">
    <text evidence="2">The sequence shown here is derived from an EMBL/GenBank/DDBJ whole genome shotgun (WGS) entry which is preliminary data.</text>
</comment>
<reference evidence="2 3" key="1">
    <citation type="submission" date="2021-06" db="EMBL/GenBank/DDBJ databases">
        <title>Caerostris extrusa draft genome.</title>
        <authorList>
            <person name="Kono N."/>
            <person name="Arakawa K."/>
        </authorList>
    </citation>
    <scope>NUCLEOTIDE SEQUENCE [LARGE SCALE GENOMIC DNA]</scope>
</reference>
<name>A0AAV4QB69_CAEEX</name>
<feature type="region of interest" description="Disordered" evidence="1">
    <location>
        <begin position="1"/>
        <end position="29"/>
    </location>
</feature>
<protein>
    <submittedName>
        <fullName evidence="2">Uncharacterized protein</fullName>
    </submittedName>
</protein>